<evidence type="ECO:0000313" key="1">
    <source>
        <dbReference type="EMBL" id="KAF5838725.1"/>
    </source>
</evidence>
<dbReference type="EMBL" id="MU069568">
    <property type="protein sequence ID" value="KAF5838725.1"/>
    <property type="molecule type" value="Genomic_DNA"/>
</dbReference>
<accession>A0ABQ7GVV4</accession>
<gene>
    <name evidence="1" type="ORF">DUNSADRAFT_2350</name>
</gene>
<feature type="non-terminal residue" evidence="1">
    <location>
        <position position="1"/>
    </location>
</feature>
<reference evidence="1" key="1">
    <citation type="submission" date="2017-08" db="EMBL/GenBank/DDBJ databases">
        <authorList>
            <person name="Polle J.E."/>
            <person name="Barry K."/>
            <person name="Cushman J."/>
            <person name="Schmutz J."/>
            <person name="Tran D."/>
            <person name="Hathwaick L.T."/>
            <person name="Yim W.C."/>
            <person name="Jenkins J."/>
            <person name="Mckie-Krisberg Z.M."/>
            <person name="Prochnik S."/>
            <person name="Lindquist E."/>
            <person name="Dockter R.B."/>
            <person name="Adam C."/>
            <person name="Molina H."/>
            <person name="Bunkerborg J."/>
            <person name="Jin E."/>
            <person name="Buchheim M."/>
            <person name="Magnuson J."/>
        </authorList>
    </citation>
    <scope>NUCLEOTIDE SEQUENCE</scope>
    <source>
        <strain evidence="1">CCAP 19/18</strain>
    </source>
</reference>
<comment type="caution">
    <text evidence="1">The sequence shown here is derived from an EMBL/GenBank/DDBJ whole genome shotgun (WGS) entry which is preliminary data.</text>
</comment>
<sequence length="144" mass="14950">EVFASSIEAAAMRIKQASSSAAKAPVRVLVLLAKGPSEQEGSQMSEVLAAAQHAPPAVFKMPHDAQVQDLRADIALRSRGTLYVAAIKRRPGGQLLSSSTTLSSLGKAPVEVEAIVTGYPGSRLYREAGEAVRAATAATGTCTF</sequence>
<evidence type="ECO:0000313" key="2">
    <source>
        <dbReference type="Proteomes" id="UP000815325"/>
    </source>
</evidence>
<protein>
    <submittedName>
        <fullName evidence="1">Uncharacterized protein</fullName>
    </submittedName>
</protein>
<organism evidence="1 2">
    <name type="scientific">Dunaliella salina</name>
    <name type="common">Green alga</name>
    <name type="synonym">Protococcus salinus</name>
    <dbReference type="NCBI Taxonomy" id="3046"/>
    <lineage>
        <taxon>Eukaryota</taxon>
        <taxon>Viridiplantae</taxon>
        <taxon>Chlorophyta</taxon>
        <taxon>core chlorophytes</taxon>
        <taxon>Chlorophyceae</taxon>
        <taxon>CS clade</taxon>
        <taxon>Chlamydomonadales</taxon>
        <taxon>Dunaliellaceae</taxon>
        <taxon>Dunaliella</taxon>
    </lineage>
</organism>
<proteinExistence type="predicted"/>
<name>A0ABQ7GVV4_DUNSA</name>
<dbReference type="Proteomes" id="UP000815325">
    <property type="component" value="Unassembled WGS sequence"/>
</dbReference>
<keyword evidence="2" id="KW-1185">Reference proteome</keyword>